<dbReference type="EMBL" id="JAQIZT010000017">
    <property type="protein sequence ID" value="KAJ6959119.1"/>
    <property type="molecule type" value="Genomic_DNA"/>
</dbReference>
<evidence type="ECO:0000313" key="2">
    <source>
        <dbReference type="Proteomes" id="UP001164929"/>
    </source>
</evidence>
<sequence>MHDHARPACPPLFEEKSGAKSPVIASPILEFRDTSCGVFVFGNFEEKQWLGKLEDEEEEKKKKKKKGGGRLPRVGVIVMKRSTRRWVDGGGFVVVVYNGSEVYGG</sequence>
<gene>
    <name evidence="1" type="ORF">NC653_037421</name>
</gene>
<proteinExistence type="predicted"/>
<comment type="caution">
    <text evidence="1">The sequence shown here is derived from an EMBL/GenBank/DDBJ whole genome shotgun (WGS) entry which is preliminary data.</text>
</comment>
<organism evidence="1 2">
    <name type="scientific">Populus alba x Populus x berolinensis</name>
    <dbReference type="NCBI Taxonomy" id="444605"/>
    <lineage>
        <taxon>Eukaryota</taxon>
        <taxon>Viridiplantae</taxon>
        <taxon>Streptophyta</taxon>
        <taxon>Embryophyta</taxon>
        <taxon>Tracheophyta</taxon>
        <taxon>Spermatophyta</taxon>
        <taxon>Magnoliopsida</taxon>
        <taxon>eudicotyledons</taxon>
        <taxon>Gunneridae</taxon>
        <taxon>Pentapetalae</taxon>
        <taxon>rosids</taxon>
        <taxon>fabids</taxon>
        <taxon>Malpighiales</taxon>
        <taxon>Salicaceae</taxon>
        <taxon>Saliceae</taxon>
        <taxon>Populus</taxon>
    </lineage>
</organism>
<dbReference type="AlphaFoldDB" id="A0AAD6LEH8"/>
<evidence type="ECO:0000313" key="1">
    <source>
        <dbReference type="EMBL" id="KAJ6959119.1"/>
    </source>
</evidence>
<keyword evidence="2" id="KW-1185">Reference proteome</keyword>
<dbReference type="Proteomes" id="UP001164929">
    <property type="component" value="Chromosome 17"/>
</dbReference>
<protein>
    <submittedName>
        <fullName evidence="1">Uncharacterized protein</fullName>
    </submittedName>
</protein>
<name>A0AAD6LEH8_9ROSI</name>
<reference evidence="1" key="1">
    <citation type="journal article" date="2023" name="Mol. Ecol. Resour.">
        <title>Chromosome-level genome assembly of a triploid poplar Populus alba 'Berolinensis'.</title>
        <authorList>
            <person name="Chen S."/>
            <person name="Yu Y."/>
            <person name="Wang X."/>
            <person name="Wang S."/>
            <person name="Zhang T."/>
            <person name="Zhou Y."/>
            <person name="He R."/>
            <person name="Meng N."/>
            <person name="Wang Y."/>
            <person name="Liu W."/>
            <person name="Liu Z."/>
            <person name="Liu J."/>
            <person name="Guo Q."/>
            <person name="Huang H."/>
            <person name="Sederoff R.R."/>
            <person name="Wang G."/>
            <person name="Qu G."/>
            <person name="Chen S."/>
        </authorList>
    </citation>
    <scope>NUCLEOTIDE SEQUENCE</scope>
    <source>
        <strain evidence="1">SC-2020</strain>
    </source>
</reference>
<accession>A0AAD6LEH8</accession>